<proteinExistence type="predicted"/>
<feature type="signal peptide" evidence="1">
    <location>
        <begin position="1"/>
        <end position="26"/>
    </location>
</feature>
<keyword evidence="1" id="KW-0732">Signal</keyword>
<dbReference type="RefSeq" id="WP_255866120.1">
    <property type="nucleotide sequence ID" value="NZ_CP104263.1"/>
</dbReference>
<name>A0ABT1NT64_9MICC</name>
<organism evidence="2 3">
    <name type="scientific">Arthrobacter jinronghuae</name>
    <dbReference type="NCBI Taxonomy" id="2964609"/>
    <lineage>
        <taxon>Bacteria</taxon>
        <taxon>Bacillati</taxon>
        <taxon>Actinomycetota</taxon>
        <taxon>Actinomycetes</taxon>
        <taxon>Micrococcales</taxon>
        <taxon>Micrococcaceae</taxon>
        <taxon>Arthrobacter</taxon>
    </lineage>
</organism>
<gene>
    <name evidence="2" type="ORF">NNX28_13455</name>
</gene>
<dbReference type="PROSITE" id="PS51257">
    <property type="entry name" value="PROKAR_LIPOPROTEIN"/>
    <property type="match status" value="1"/>
</dbReference>
<accession>A0ABT1NT64</accession>
<evidence type="ECO:0000313" key="3">
    <source>
        <dbReference type="Proteomes" id="UP001206924"/>
    </source>
</evidence>
<comment type="caution">
    <text evidence="2">The sequence shown here is derived from an EMBL/GenBank/DDBJ whole genome shotgun (WGS) entry which is preliminary data.</text>
</comment>
<dbReference type="Proteomes" id="UP001206924">
    <property type="component" value="Unassembled WGS sequence"/>
</dbReference>
<keyword evidence="3" id="KW-1185">Reference proteome</keyword>
<feature type="chain" id="PRO_5046821211" description="Lipoprotein" evidence="1">
    <location>
        <begin position="27"/>
        <end position="216"/>
    </location>
</feature>
<evidence type="ECO:0000313" key="2">
    <source>
        <dbReference type="EMBL" id="MCQ1950929.1"/>
    </source>
</evidence>
<evidence type="ECO:0000256" key="1">
    <source>
        <dbReference type="SAM" id="SignalP"/>
    </source>
</evidence>
<evidence type="ECO:0008006" key="4">
    <source>
        <dbReference type="Google" id="ProtNLM"/>
    </source>
</evidence>
<protein>
    <recommendedName>
        <fullName evidence="4">Lipoprotein</fullName>
    </recommendedName>
</protein>
<sequence>MARNITARNSGLLAAALLLTSISSCAAPPQEGPTSSAPEWATYTTADSSLRFEHPSGWDIRELPARANDPAGGVSLEVVDDGGRVLARLDTGIITDLSCSEPAEPASYVEYESVPMPALESKQGSDQRFVYRSLAPSGGLAAQATYAVVSGQQQSPECGLFDFFTLTESSGGRFAGEYAAGSGASQEEYFEGVSRYRETQEYRDLREMLTSLRNAD</sequence>
<dbReference type="EMBL" id="JANFLP010000013">
    <property type="protein sequence ID" value="MCQ1950929.1"/>
    <property type="molecule type" value="Genomic_DNA"/>
</dbReference>
<reference evidence="2 3" key="1">
    <citation type="submission" date="2022-07" db="EMBL/GenBank/DDBJ databases">
        <title>Novel species in genus Arthrobacter.</title>
        <authorList>
            <person name="Liu Y."/>
        </authorList>
    </citation>
    <scope>NUCLEOTIDE SEQUENCE [LARGE SCALE GENOMIC DNA]</scope>
    <source>
        <strain evidence="3">zg-Y859</strain>
    </source>
</reference>